<comment type="caution">
    <text evidence="2">The sequence shown here is derived from an EMBL/GenBank/DDBJ whole genome shotgun (WGS) entry which is preliminary data.</text>
</comment>
<proteinExistence type="predicted"/>
<evidence type="ECO:0000256" key="1">
    <source>
        <dbReference type="SAM" id="Phobius"/>
    </source>
</evidence>
<keyword evidence="1" id="KW-0472">Membrane</keyword>
<dbReference type="RefSeq" id="WP_148979362.1">
    <property type="nucleotide sequence ID" value="NZ_JBNILM010000007.1"/>
</dbReference>
<dbReference type="InterPro" id="IPR021359">
    <property type="entry name" value="DUF2812"/>
</dbReference>
<name>A0A5D4T7T4_9BACI</name>
<accession>A0A5D4T7T4</accession>
<gene>
    <name evidence="2" type="ORF">FZC75_11090</name>
</gene>
<dbReference type="Proteomes" id="UP000324517">
    <property type="component" value="Unassembled WGS sequence"/>
</dbReference>
<reference evidence="2 3" key="1">
    <citation type="submission" date="2019-08" db="EMBL/GenBank/DDBJ databases">
        <title>Bacillus genomes from the desert of Cuatro Cienegas, Coahuila.</title>
        <authorList>
            <person name="Olmedo-Alvarez G."/>
        </authorList>
    </citation>
    <scope>NUCLEOTIDE SEQUENCE [LARGE SCALE GENOMIC DNA]</scope>
    <source>
        <strain evidence="2 3">CH98b_3T</strain>
    </source>
</reference>
<feature type="transmembrane region" description="Helical" evidence="1">
    <location>
        <begin position="330"/>
        <end position="351"/>
    </location>
</feature>
<keyword evidence="1" id="KW-0812">Transmembrane</keyword>
<feature type="transmembrane region" description="Helical" evidence="1">
    <location>
        <begin position="150"/>
        <end position="173"/>
    </location>
</feature>
<feature type="transmembrane region" description="Helical" evidence="1">
    <location>
        <begin position="109"/>
        <end position="138"/>
    </location>
</feature>
<dbReference type="OrthoDB" id="8230517at2"/>
<sequence length="397" mass="46994">MKSIIKPLWSYDVQKTEQWLTDQAKEGYHLKELHRSKRRFTFEKSLPKDVTYRIGYDKIKPATLSNTMRNDGWEKVTHTGKWYVIANERPEEEVTTSTSRDAIIKRNNFIFYGFMAILLYMTFATLVNVALFTTAYIASDGIVEVEESPFWIITYIVGTLATAFYFFMIYSVWKIKRANKALSQENQTTYTPHHTLEKKKLTKAEEKQLKRDGIIIKRRKFGWMYSPDKLEKWLEQQATEGNRLHRVNKLGTTFYFRKGEPQHIKYSADYQNLSNDSYFEIHRQAGWKDEFSSKGALQKWTIWSKEYEEGETPPALYSDKTHKLKQAKKVAFSYTMLFLPLVLMYIFIASMNLSYLLQQGGAWTLMNTNTVMFFLLILVFGTFITKTWMYYFRLRRA</sequence>
<dbReference type="EMBL" id="VTET01000005">
    <property type="protein sequence ID" value="TYS71703.1"/>
    <property type="molecule type" value="Genomic_DNA"/>
</dbReference>
<protein>
    <submittedName>
        <fullName evidence="2">DUF2812 domain-containing protein</fullName>
    </submittedName>
</protein>
<dbReference type="AlphaFoldDB" id="A0A5D4T7T4"/>
<feature type="transmembrane region" description="Helical" evidence="1">
    <location>
        <begin position="371"/>
        <end position="392"/>
    </location>
</feature>
<evidence type="ECO:0000313" key="3">
    <source>
        <dbReference type="Proteomes" id="UP000324517"/>
    </source>
</evidence>
<evidence type="ECO:0000313" key="2">
    <source>
        <dbReference type="EMBL" id="TYS71703.1"/>
    </source>
</evidence>
<organism evidence="2 3">
    <name type="scientific">Sutcliffiella horikoshii</name>
    <dbReference type="NCBI Taxonomy" id="79883"/>
    <lineage>
        <taxon>Bacteria</taxon>
        <taxon>Bacillati</taxon>
        <taxon>Bacillota</taxon>
        <taxon>Bacilli</taxon>
        <taxon>Bacillales</taxon>
        <taxon>Bacillaceae</taxon>
        <taxon>Sutcliffiella</taxon>
    </lineage>
</organism>
<dbReference type="Pfam" id="PF11193">
    <property type="entry name" value="DUF2812"/>
    <property type="match status" value="2"/>
</dbReference>
<keyword evidence="1" id="KW-1133">Transmembrane helix</keyword>